<accession>A0A6J5LQT7</accession>
<protein>
    <submittedName>
        <fullName evidence="1">Uncharacterized protein</fullName>
    </submittedName>
</protein>
<dbReference type="EMBL" id="LR796328">
    <property type="protein sequence ID" value="CAB4136895.1"/>
    <property type="molecule type" value="Genomic_DNA"/>
</dbReference>
<feature type="non-terminal residue" evidence="1">
    <location>
        <position position="410"/>
    </location>
</feature>
<organism evidence="1">
    <name type="scientific">uncultured Caudovirales phage</name>
    <dbReference type="NCBI Taxonomy" id="2100421"/>
    <lineage>
        <taxon>Viruses</taxon>
        <taxon>Duplodnaviria</taxon>
        <taxon>Heunggongvirae</taxon>
        <taxon>Uroviricota</taxon>
        <taxon>Caudoviricetes</taxon>
        <taxon>Peduoviridae</taxon>
        <taxon>Maltschvirus</taxon>
        <taxon>Maltschvirus maltsch</taxon>
    </lineage>
</organism>
<proteinExistence type="predicted"/>
<name>A0A6J5LQT7_9CAUD</name>
<gene>
    <name evidence="1" type="ORF">UFOVP313_1</name>
</gene>
<sequence>MGFTSYDDLISQVTTNNKIWTQPWNRITPTVMTAGRWYDLFLGSSDRGQGYHGNHVKNWGFDSAAEWTAGTGWAWGATGVFTKTAGTASNLTQNSGITLENGVTYTVIVTTSGVTAGQIQIQLGGGTAGTAITTSTTTTQAVVAGATQEIAIVANSTFAGSVDNFIVIAGPINGQSPRFAPYDANMQGCLWPGDLISGTATKHLLTMSAQTAGATTVPITLLLVDLLGCYARIDGNVGTAITLANTLTLPRYTTGAGVMAYSVVAPAATGVNAHNVLMTYTNQANVNTRNLPQTVAATASAVNSHIYHSGTAANNIGPFLPLQAGDTGIRSVQTWQQTAANGTASTFTNLVLARPIMEIQLTTQFLLAERDMLNQFPSLPLIQEAGATSNSCLSWIAYAGAATPAATNFF</sequence>
<evidence type="ECO:0000313" key="1">
    <source>
        <dbReference type="EMBL" id="CAB4136895.1"/>
    </source>
</evidence>
<reference evidence="1" key="1">
    <citation type="submission" date="2020-04" db="EMBL/GenBank/DDBJ databases">
        <authorList>
            <person name="Chiriac C."/>
            <person name="Salcher M."/>
            <person name="Ghai R."/>
            <person name="Kavagutti S V."/>
        </authorList>
    </citation>
    <scope>NUCLEOTIDE SEQUENCE</scope>
</reference>